<dbReference type="Gene3D" id="1.25.40.10">
    <property type="entry name" value="Tetratricopeptide repeat domain"/>
    <property type="match status" value="2"/>
</dbReference>
<sequence>MVAAVWGRIAGAAGYLLRMFAGLARPVLTLLLGPPGAVAGAATETVAASGGRALEQTAGRRRALPGLLRISRRGTAPLVADVDDPIGLGVHPAAPGGGGTAGFGRVPVFVGRDAMPQAEAVLSGGRGFLLLVGDSTAGKTRLAYEVVRKHFPRHRLVVPDSREAMVALVDPVSRWYRAVVWLDDLENYLGAGGLTAGHVQRLLEAGSARVAVVATISARQHIRFGARSAADDEPGGDVLRSGREVLRLASVVRVDRTWSEAELARAQHHTDDPRIRAAVNGARTGSRGVAEYLAAAPQLLDDFRNAWAAGARPRAAALVAGAVDARRAGHHEPLPEDVLRRLHEIHLDLRGGGSLRPEPWEEALNWATDPLHATSSLLLPRDDGAYLAFDYLHQTLDEQVPPPRIPDAVWEILIDHADPVRALDIGATAYQRGDLRHAMAAFDKAGADPGQLPRQWYATCVGEAGDPRRAADLYHDLVAEAERRGGPDAKETLENRNSHARYRGMAGHPAEAVDLLRGVIEDRTRILGREHSHTLNSRNNLALFLGESGRLDEAVAVYQSVLADRTRLLGADHPHTLSSRYGYAYLLGDAGRPGQAARLFDSLVADRTRTQGPYHPYTLNNRRHHAHFLGEAGHAARAAGLFEELLEDCLKVLDPLHPDTLASRHGQARFLGEAGDPGRAAALLDGLIADGRRAAVHGPDSPIPLLWRRYQAVFLSEAGATEEAVRLLDTLLTESGGILDAGHPQLFAVRAAHARCVLRAGRTGEAAALYGRLVDDCRDRLGEDHPQTLTARGGRARCLAAAGRHGEAADLLEILVQDRTRVLGDDHPSTLNSRNAHACSVGAAGDSARAGRLLRQVLQDRVRHLGEEHPWGDRTRDELARFT</sequence>
<reference evidence="1 2" key="1">
    <citation type="submission" date="2017-06" db="EMBL/GenBank/DDBJ databases">
        <authorList>
            <person name="Kim H.J."/>
            <person name="Triplett B.A."/>
        </authorList>
    </citation>
    <scope>NUCLEOTIDE SEQUENCE [LARGE SCALE GENOMIC DNA]</scope>
    <source>
        <strain evidence="1 2">CGMCC 4.1858</strain>
    </source>
</reference>
<dbReference type="EMBL" id="FZOF01000010">
    <property type="protein sequence ID" value="SNS90862.1"/>
    <property type="molecule type" value="Genomic_DNA"/>
</dbReference>
<protein>
    <submittedName>
        <fullName evidence="1">Tetratricopeptide repeat-containing protein</fullName>
    </submittedName>
</protein>
<dbReference type="Pfam" id="PF13374">
    <property type="entry name" value="TPR_10"/>
    <property type="match status" value="3"/>
</dbReference>
<proteinExistence type="predicted"/>
<accession>A0A239IBR9</accession>
<dbReference type="AlphaFoldDB" id="A0A239IBR9"/>
<organism evidence="1 2">
    <name type="scientific">Actinacidiphila glaucinigra</name>
    <dbReference type="NCBI Taxonomy" id="235986"/>
    <lineage>
        <taxon>Bacteria</taxon>
        <taxon>Bacillati</taxon>
        <taxon>Actinomycetota</taxon>
        <taxon>Actinomycetes</taxon>
        <taxon>Kitasatosporales</taxon>
        <taxon>Streptomycetaceae</taxon>
        <taxon>Actinacidiphila</taxon>
    </lineage>
</organism>
<dbReference type="Pfam" id="PF13424">
    <property type="entry name" value="TPR_12"/>
    <property type="match status" value="1"/>
</dbReference>
<dbReference type="InterPro" id="IPR011990">
    <property type="entry name" value="TPR-like_helical_dom_sf"/>
</dbReference>
<evidence type="ECO:0000313" key="1">
    <source>
        <dbReference type="EMBL" id="SNS90862.1"/>
    </source>
</evidence>
<dbReference type="InterPro" id="IPR053137">
    <property type="entry name" value="NLR-like"/>
</dbReference>
<dbReference type="RefSeq" id="WP_143681607.1">
    <property type="nucleotide sequence ID" value="NZ_FZOF01000010.1"/>
</dbReference>
<dbReference type="Proteomes" id="UP000198280">
    <property type="component" value="Unassembled WGS sequence"/>
</dbReference>
<keyword evidence="2" id="KW-1185">Reference proteome</keyword>
<dbReference type="SUPFAM" id="SSF48452">
    <property type="entry name" value="TPR-like"/>
    <property type="match status" value="3"/>
</dbReference>
<dbReference type="OrthoDB" id="4532668at2"/>
<evidence type="ECO:0000313" key="2">
    <source>
        <dbReference type="Proteomes" id="UP000198280"/>
    </source>
</evidence>
<name>A0A239IBR9_9ACTN</name>
<dbReference type="PANTHER" id="PTHR46082">
    <property type="entry name" value="ATP/GTP-BINDING PROTEIN-RELATED"/>
    <property type="match status" value="1"/>
</dbReference>
<gene>
    <name evidence="1" type="ORF">SAMN05216252_11082</name>
</gene>
<dbReference type="PANTHER" id="PTHR46082:SF6">
    <property type="entry name" value="AAA+ ATPASE DOMAIN-CONTAINING PROTEIN-RELATED"/>
    <property type="match status" value="1"/>
</dbReference>